<feature type="compositionally biased region" description="Polar residues" evidence="1">
    <location>
        <begin position="194"/>
        <end position="203"/>
    </location>
</feature>
<gene>
    <name evidence="2" type="ORF">TWF481_004986</name>
</gene>
<evidence type="ECO:0000313" key="2">
    <source>
        <dbReference type="EMBL" id="KAK6510269.1"/>
    </source>
</evidence>
<proteinExistence type="predicted"/>
<evidence type="ECO:0000313" key="3">
    <source>
        <dbReference type="Proteomes" id="UP001370758"/>
    </source>
</evidence>
<evidence type="ECO:0000256" key="1">
    <source>
        <dbReference type="SAM" id="MobiDB-lite"/>
    </source>
</evidence>
<dbReference type="EMBL" id="JAVHJL010000002">
    <property type="protein sequence ID" value="KAK6510269.1"/>
    <property type="molecule type" value="Genomic_DNA"/>
</dbReference>
<dbReference type="Proteomes" id="UP001370758">
    <property type="component" value="Unassembled WGS sequence"/>
</dbReference>
<feature type="region of interest" description="Disordered" evidence="1">
    <location>
        <begin position="84"/>
        <end position="106"/>
    </location>
</feature>
<comment type="caution">
    <text evidence="2">The sequence shown here is derived from an EMBL/GenBank/DDBJ whole genome shotgun (WGS) entry which is preliminary data.</text>
</comment>
<accession>A0AAV9WMA9</accession>
<name>A0AAV9WMA9_9PEZI</name>
<sequence length="232" mass="26314">MSRIDRSSARCTCCRNGRCFVEYRVDRGGHCPHCSFGSNTWQPCPHEFCNGDCNGMCLPEGPHREPGLAWAENQVHRAQRRGGWQMTDFDNPDLTRSSDRNALAGADRRLRARDARLSGFYEGRPPLSPRGQAPVPRRDSPVEDFYGELGFSRDVPHSDPLNIEYPPGAAHHLSRGYNNLQDPNPSRYGASRAQPRNSLHWTSENYRPSVADLNRDPWATYDNYGVFGRHED</sequence>
<protein>
    <submittedName>
        <fullName evidence="2">Uncharacterized protein</fullName>
    </submittedName>
</protein>
<reference evidence="2 3" key="1">
    <citation type="submission" date="2023-08" db="EMBL/GenBank/DDBJ databases">
        <authorList>
            <person name="Palmer J.M."/>
        </authorList>
    </citation>
    <scope>NUCLEOTIDE SEQUENCE [LARGE SCALE GENOMIC DNA]</scope>
    <source>
        <strain evidence="2 3">TWF481</strain>
    </source>
</reference>
<dbReference type="AlphaFoldDB" id="A0AAV9WMA9"/>
<keyword evidence="3" id="KW-1185">Reference proteome</keyword>
<feature type="region of interest" description="Disordered" evidence="1">
    <location>
        <begin position="168"/>
        <end position="203"/>
    </location>
</feature>
<organism evidence="2 3">
    <name type="scientific">Arthrobotrys musiformis</name>
    <dbReference type="NCBI Taxonomy" id="47236"/>
    <lineage>
        <taxon>Eukaryota</taxon>
        <taxon>Fungi</taxon>
        <taxon>Dikarya</taxon>
        <taxon>Ascomycota</taxon>
        <taxon>Pezizomycotina</taxon>
        <taxon>Orbiliomycetes</taxon>
        <taxon>Orbiliales</taxon>
        <taxon>Orbiliaceae</taxon>
        <taxon>Arthrobotrys</taxon>
    </lineage>
</organism>